<name>A0A6H3NIL5_9LEPT</name>
<evidence type="ECO:0000313" key="2">
    <source>
        <dbReference type="Proteomes" id="UP000297649"/>
    </source>
</evidence>
<dbReference type="Proteomes" id="UP000297649">
    <property type="component" value="Unassembled WGS sequence"/>
</dbReference>
<dbReference type="EMBL" id="RQHU01000027">
    <property type="protein sequence ID" value="TGN10337.1"/>
    <property type="molecule type" value="Genomic_DNA"/>
</dbReference>
<accession>A0A6H3NIL5</accession>
<evidence type="ECO:0008006" key="3">
    <source>
        <dbReference type="Google" id="ProtNLM"/>
    </source>
</evidence>
<proteinExistence type="predicted"/>
<organism evidence="1 2">
    <name type="scientific">Leptospira bandrabouensis</name>
    <dbReference type="NCBI Taxonomy" id="2484903"/>
    <lineage>
        <taxon>Bacteria</taxon>
        <taxon>Pseudomonadati</taxon>
        <taxon>Spirochaetota</taxon>
        <taxon>Spirochaetia</taxon>
        <taxon>Leptospirales</taxon>
        <taxon>Leptospiraceae</taxon>
        <taxon>Leptospira</taxon>
    </lineage>
</organism>
<evidence type="ECO:0000313" key="1">
    <source>
        <dbReference type="EMBL" id="TGN10337.1"/>
    </source>
</evidence>
<keyword evidence="2" id="KW-1185">Reference proteome</keyword>
<sequence length="208" mass="24654">MQGNTFTQTFKTVEAKINPQITKLGFKLANIHTSETQNTMAVFASANYIENSKYYFLKCQKRFISLNIAPLRLDLSLDFGWGKKSYTIYELYELEGNFKFPKRKYNLYEAMYDEYQLQAEFERLLKVFIGCSNRFLANDKTLEHDLQEQRSRKSIISENEIIFKKAEKAFKNQLWGEVVSLLSDKKKYLNNLNQKRLQFAKKKMQKIK</sequence>
<protein>
    <recommendedName>
        <fullName evidence="3">DUF4304 domain-containing protein</fullName>
    </recommendedName>
</protein>
<dbReference type="AlphaFoldDB" id="A0A6H3NIL5"/>
<comment type="caution">
    <text evidence="1">The sequence shown here is derived from an EMBL/GenBank/DDBJ whole genome shotgun (WGS) entry which is preliminary data.</text>
</comment>
<gene>
    <name evidence="1" type="ORF">EHR08_19440</name>
</gene>
<dbReference type="RefSeq" id="WP_135781543.1">
    <property type="nucleotide sequence ID" value="NZ_RQHU01000027.1"/>
</dbReference>
<reference evidence="1" key="1">
    <citation type="journal article" date="2019" name="PLoS Negl. Trop. Dis.">
        <title>Revisiting the worldwide diversity of Leptospira species in the environment.</title>
        <authorList>
            <person name="Vincent A.T."/>
            <person name="Schiettekatte O."/>
            <person name="Bourhy P."/>
            <person name="Veyrier F.J."/>
            <person name="Picardeau M."/>
        </authorList>
    </citation>
    <scope>NUCLEOTIDE SEQUENCE [LARGE SCALE GENOMIC DNA]</scope>
    <source>
        <strain evidence="1">201601109</strain>
    </source>
</reference>